<feature type="transmembrane region" description="Helical" evidence="6">
    <location>
        <begin position="334"/>
        <end position="352"/>
    </location>
</feature>
<comment type="subcellular location">
    <subcellularLocation>
        <location evidence="1">Cell membrane</location>
        <topology evidence="1">Multi-pass membrane protein</topology>
    </subcellularLocation>
</comment>
<organism evidence="8 9">
    <name type="scientific">Natranaerobius thermophilus (strain ATCC BAA-1301 / DSM 18059 / JW/NM-WN-LF)</name>
    <dbReference type="NCBI Taxonomy" id="457570"/>
    <lineage>
        <taxon>Bacteria</taxon>
        <taxon>Bacillati</taxon>
        <taxon>Bacillota</taxon>
        <taxon>Clostridia</taxon>
        <taxon>Natranaerobiales</taxon>
        <taxon>Natranaerobiaceae</taxon>
        <taxon>Natranaerobius</taxon>
    </lineage>
</organism>
<evidence type="ECO:0000256" key="4">
    <source>
        <dbReference type="ARBA" id="ARBA00022989"/>
    </source>
</evidence>
<feature type="transmembrane region" description="Helical" evidence="6">
    <location>
        <begin position="299"/>
        <end position="322"/>
    </location>
</feature>
<dbReference type="FunCoup" id="B2A298">
    <property type="interactions" value="10"/>
</dbReference>
<feature type="transmembrane region" description="Helical" evidence="6">
    <location>
        <begin position="145"/>
        <end position="168"/>
    </location>
</feature>
<proteinExistence type="predicted"/>
<dbReference type="KEGG" id="nth:Nther_2649"/>
<dbReference type="HOGENOM" id="CLU_018751_0_1_9"/>
<keyword evidence="9" id="KW-1185">Reference proteome</keyword>
<evidence type="ECO:0000313" key="9">
    <source>
        <dbReference type="Proteomes" id="UP000001683"/>
    </source>
</evidence>
<evidence type="ECO:0000256" key="1">
    <source>
        <dbReference type="ARBA" id="ARBA00004651"/>
    </source>
</evidence>
<sequence length="510" mass="54526">MEFGIFSLLPPVLAIALTLATKNVVLSLFIGIFVGATMLHGFNPLLGVFESFNTYLIPNIASRWNATVLTYGALFGGLVAILQRTGGAEALGTAVSRKVSSVKQTQIATWLFGVVIFFEDYFNALTVGNVMRPVNDKMKVPREKLAYIVDSTAAPICLLVPVSTWVVYVMGLIGTEYERLNLDGTPYLVYLSTIPYNLYAILAFILVLFIIVTKIEFGPMVKAEHRTATTGMLYEEDASPPSSKEITEMQPKEDTEPRMINLILPIVVLVGLIFPLFLWTGNYPENDFITAIGESDGAISIALSAFAAGVVGIVLGISQGIFKISEAVETYVSGMKGMVLTYIILILAWGIGDIATELGTGEYVAGLAETALPIWLIGPVLFIAAGIIAFTTGTSYGTFAITVPIAIPVAVAVNFPLEAAIAAVLGGGIFGDHCSPISDTTVLSSTGSSCDHVDHTKTQMPYALLAAICAAIGFLLVGLNIPIFIIIPLMIVVLYLGGRLATNLWGYSRL</sequence>
<feature type="transmembrane region" description="Helical" evidence="6">
    <location>
        <begin position="398"/>
        <end position="417"/>
    </location>
</feature>
<dbReference type="Proteomes" id="UP000001683">
    <property type="component" value="Chromosome"/>
</dbReference>
<keyword evidence="4 6" id="KW-1133">Transmembrane helix</keyword>
<dbReference type="Pfam" id="PF03553">
    <property type="entry name" value="Na_H_antiporter"/>
    <property type="match status" value="1"/>
</dbReference>
<keyword evidence="5 6" id="KW-0472">Membrane</keyword>
<keyword evidence="3 6" id="KW-0812">Transmembrane</keyword>
<evidence type="ECO:0000256" key="5">
    <source>
        <dbReference type="ARBA" id="ARBA00023136"/>
    </source>
</evidence>
<feature type="transmembrane region" description="Helical" evidence="6">
    <location>
        <begin position="463"/>
        <end position="496"/>
    </location>
</feature>
<feature type="transmembrane region" description="Helical" evidence="6">
    <location>
        <begin position="24"/>
        <end position="43"/>
    </location>
</feature>
<accession>B2A298</accession>
<protein>
    <submittedName>
        <fullName evidence="8">Na+/H+ antiporter NhaC</fullName>
    </submittedName>
</protein>
<evidence type="ECO:0000259" key="7">
    <source>
        <dbReference type="Pfam" id="PF03553"/>
    </source>
</evidence>
<dbReference type="PANTHER" id="PTHR43478">
    <property type="entry name" value="NA+/H+ ANTIPORTER-RELATED"/>
    <property type="match status" value="1"/>
</dbReference>
<dbReference type="OrthoDB" id="9762978at2"/>
<evidence type="ECO:0000313" key="8">
    <source>
        <dbReference type="EMBL" id="ACB86204.1"/>
    </source>
</evidence>
<dbReference type="AlphaFoldDB" id="B2A298"/>
<name>B2A298_NATTJ</name>
<feature type="transmembrane region" description="Helical" evidence="6">
    <location>
        <begin position="188"/>
        <end position="212"/>
    </location>
</feature>
<feature type="transmembrane region" description="Helical" evidence="6">
    <location>
        <begin position="259"/>
        <end position="279"/>
    </location>
</feature>
<dbReference type="EMBL" id="CP001034">
    <property type="protein sequence ID" value="ACB86204.1"/>
    <property type="molecule type" value="Genomic_DNA"/>
</dbReference>
<dbReference type="GO" id="GO:0005886">
    <property type="term" value="C:plasma membrane"/>
    <property type="evidence" value="ECO:0007669"/>
    <property type="project" value="UniProtKB-SubCell"/>
</dbReference>
<evidence type="ECO:0000256" key="6">
    <source>
        <dbReference type="SAM" id="Phobius"/>
    </source>
</evidence>
<dbReference type="PANTHER" id="PTHR43478:SF1">
    <property type="entry name" value="NA+_H+ ANTIPORTER NHAC-LIKE C-TERMINAL DOMAIN-CONTAINING PROTEIN"/>
    <property type="match status" value="1"/>
</dbReference>
<dbReference type="RefSeq" id="WP_012449042.1">
    <property type="nucleotide sequence ID" value="NC_010718.1"/>
</dbReference>
<feature type="transmembrane region" description="Helical" evidence="6">
    <location>
        <begin position="372"/>
        <end position="391"/>
    </location>
</feature>
<feature type="transmembrane region" description="Helical" evidence="6">
    <location>
        <begin position="64"/>
        <end position="82"/>
    </location>
</feature>
<evidence type="ECO:0000256" key="2">
    <source>
        <dbReference type="ARBA" id="ARBA00022475"/>
    </source>
</evidence>
<gene>
    <name evidence="8" type="ordered locus">Nther_2649</name>
</gene>
<feature type="domain" description="Na+/H+ antiporter NhaC-like C-terminal" evidence="7">
    <location>
        <begin position="156"/>
        <end position="479"/>
    </location>
</feature>
<dbReference type="InParanoid" id="B2A298"/>
<feature type="transmembrane region" description="Helical" evidence="6">
    <location>
        <begin position="107"/>
        <end position="124"/>
    </location>
</feature>
<evidence type="ECO:0000256" key="3">
    <source>
        <dbReference type="ARBA" id="ARBA00022692"/>
    </source>
</evidence>
<keyword evidence="2" id="KW-1003">Cell membrane</keyword>
<reference evidence="8 9" key="1">
    <citation type="submission" date="2008-04" db="EMBL/GenBank/DDBJ databases">
        <title>Complete sequence of chromosome of Natranaerobius thermophilus JW/NM-WN-LF.</title>
        <authorList>
            <consortium name="US DOE Joint Genome Institute"/>
            <person name="Copeland A."/>
            <person name="Lucas S."/>
            <person name="Lapidus A."/>
            <person name="Glavina del Rio T."/>
            <person name="Dalin E."/>
            <person name="Tice H."/>
            <person name="Bruce D."/>
            <person name="Goodwin L."/>
            <person name="Pitluck S."/>
            <person name="Chertkov O."/>
            <person name="Brettin T."/>
            <person name="Detter J.C."/>
            <person name="Han C."/>
            <person name="Kuske C.R."/>
            <person name="Schmutz J."/>
            <person name="Larimer F."/>
            <person name="Land M."/>
            <person name="Hauser L."/>
            <person name="Kyrpides N."/>
            <person name="Lykidis A."/>
            <person name="Mesbah N.M."/>
            <person name="Wiegel J."/>
        </authorList>
    </citation>
    <scope>NUCLEOTIDE SEQUENCE [LARGE SCALE GENOMIC DNA]</scope>
    <source>
        <strain evidence="9">ATCC BAA-1301 / DSM 18059 / JW/NM-WN-LF</strain>
    </source>
</reference>
<reference evidence="8 9" key="2">
    <citation type="journal article" date="2011" name="J. Bacteriol.">
        <title>Complete genome sequence of the anaerobic, halophilic alkalithermophile Natranaerobius thermophilus JW/NM-WN-LF.</title>
        <authorList>
            <person name="Zhao B."/>
            <person name="Mesbah N.M."/>
            <person name="Dalin E."/>
            <person name="Goodwin L."/>
            <person name="Nolan M."/>
            <person name="Pitluck S."/>
            <person name="Chertkov O."/>
            <person name="Brettin T.S."/>
            <person name="Han J."/>
            <person name="Larimer F.W."/>
            <person name="Land M.L."/>
            <person name="Hauser L."/>
            <person name="Kyrpides N."/>
            <person name="Wiegel J."/>
        </authorList>
    </citation>
    <scope>NUCLEOTIDE SEQUENCE [LARGE SCALE GENOMIC DNA]</scope>
    <source>
        <strain evidence="9">ATCC BAA-1301 / DSM 18059 / JW/NM-WN-LF</strain>
    </source>
</reference>
<dbReference type="InterPro" id="IPR018461">
    <property type="entry name" value="Na/H_Antiport_NhaC-like_C"/>
</dbReference>
<dbReference type="eggNOG" id="COG1757">
    <property type="taxonomic scope" value="Bacteria"/>
</dbReference>